<feature type="transmembrane region" description="Helical" evidence="1">
    <location>
        <begin position="46"/>
        <end position="67"/>
    </location>
</feature>
<keyword evidence="3" id="KW-1185">Reference proteome</keyword>
<reference evidence="2 3" key="1">
    <citation type="submission" date="2016-10" db="EMBL/GenBank/DDBJ databases">
        <authorList>
            <person name="de Groot N.N."/>
        </authorList>
    </citation>
    <scope>NUCLEOTIDE SEQUENCE [LARGE SCALE GENOMIC DNA]</scope>
    <source>
        <strain evidence="2 3">HLD2</strain>
    </source>
</reference>
<dbReference type="AlphaFoldDB" id="A0A1G5QEN0"/>
<dbReference type="STRING" id="415747.SAMN03097708_02036"/>
<gene>
    <name evidence="2" type="ORF">SAMN03097708_02036</name>
</gene>
<dbReference type="PROSITE" id="PS51257">
    <property type="entry name" value="PROKAR_LIPOPROTEIN"/>
    <property type="match status" value="1"/>
</dbReference>
<keyword evidence="1" id="KW-0472">Membrane</keyword>
<evidence type="ECO:0000313" key="2">
    <source>
        <dbReference type="EMBL" id="SCZ60345.1"/>
    </source>
</evidence>
<dbReference type="EMBL" id="FMWD01000005">
    <property type="protein sequence ID" value="SCZ60345.1"/>
    <property type="molecule type" value="Genomic_DNA"/>
</dbReference>
<keyword evidence="1" id="KW-0812">Transmembrane</keyword>
<feature type="transmembrane region" description="Helical" evidence="1">
    <location>
        <begin position="88"/>
        <end position="107"/>
    </location>
</feature>
<organism evidence="2 3">
    <name type="scientific">Thiohalomonas denitrificans</name>
    <dbReference type="NCBI Taxonomy" id="415747"/>
    <lineage>
        <taxon>Bacteria</taxon>
        <taxon>Pseudomonadati</taxon>
        <taxon>Pseudomonadota</taxon>
        <taxon>Gammaproteobacteria</taxon>
        <taxon>Thiohalomonadales</taxon>
        <taxon>Thiohalomonadaceae</taxon>
        <taxon>Thiohalomonas</taxon>
    </lineage>
</organism>
<name>A0A1G5QEN0_9GAMM</name>
<proteinExistence type="predicted"/>
<evidence type="ECO:0000256" key="1">
    <source>
        <dbReference type="SAM" id="Phobius"/>
    </source>
</evidence>
<evidence type="ECO:0000313" key="3">
    <source>
        <dbReference type="Proteomes" id="UP000199648"/>
    </source>
</evidence>
<dbReference type="Proteomes" id="UP000199648">
    <property type="component" value="Unassembled WGS sequence"/>
</dbReference>
<dbReference type="OrthoDB" id="8549814at2"/>
<accession>A0A1G5QEN0</accession>
<dbReference type="RefSeq" id="WP_139181473.1">
    <property type="nucleotide sequence ID" value="NZ_FMWD01000005.1"/>
</dbReference>
<keyword evidence="1" id="KW-1133">Transmembrane helix</keyword>
<evidence type="ECO:0008006" key="4">
    <source>
        <dbReference type="Google" id="ProtNLM"/>
    </source>
</evidence>
<protein>
    <recommendedName>
        <fullName evidence="4">Transmembrane protein</fullName>
    </recommendedName>
</protein>
<feature type="transmembrane region" description="Helical" evidence="1">
    <location>
        <begin position="12"/>
        <end position="34"/>
    </location>
</feature>
<sequence>MRLQKRAETALGMLSPLLLWSIYFLVVYLLVAIACARLSETDWVRPTLWVVSTIATVGVLGTSYLFWSGLRQGPTSPTKSDIERRTRLRVGLFISILSLVAVIWTALPTLFLQPCE</sequence>